<organism evidence="1 2">
    <name type="scientific">Paludibaculum fermentans</name>
    <dbReference type="NCBI Taxonomy" id="1473598"/>
    <lineage>
        <taxon>Bacteria</taxon>
        <taxon>Pseudomonadati</taxon>
        <taxon>Acidobacteriota</taxon>
        <taxon>Terriglobia</taxon>
        <taxon>Bryobacterales</taxon>
        <taxon>Bryobacteraceae</taxon>
        <taxon>Paludibaculum</taxon>
    </lineage>
</organism>
<name>A0A7S7SIN3_PALFE</name>
<dbReference type="GO" id="GO:0030246">
    <property type="term" value="F:carbohydrate binding"/>
    <property type="evidence" value="ECO:0007669"/>
    <property type="project" value="InterPro"/>
</dbReference>
<dbReference type="Gene3D" id="2.60.40.1120">
    <property type="entry name" value="Carboxypeptidase-like, regulatory domain"/>
    <property type="match status" value="2"/>
</dbReference>
<dbReference type="RefSeq" id="WP_194448871.1">
    <property type="nucleotide sequence ID" value="NZ_CP063849.1"/>
</dbReference>
<keyword evidence="2" id="KW-1185">Reference proteome</keyword>
<evidence type="ECO:0000313" key="1">
    <source>
        <dbReference type="EMBL" id="QOY87202.1"/>
    </source>
</evidence>
<dbReference type="SUPFAM" id="SSF49464">
    <property type="entry name" value="Carboxypeptidase regulatory domain-like"/>
    <property type="match status" value="1"/>
</dbReference>
<accession>A0A7S7SIN3</accession>
<dbReference type="KEGG" id="pfer:IRI77_31255"/>
<keyword evidence="1" id="KW-0378">Hydrolase</keyword>
<evidence type="ECO:0000313" key="2">
    <source>
        <dbReference type="Proteomes" id="UP000593892"/>
    </source>
</evidence>
<dbReference type="InterPro" id="IPR013784">
    <property type="entry name" value="Carb-bd-like_fold"/>
</dbReference>
<dbReference type="GO" id="GO:0004180">
    <property type="term" value="F:carboxypeptidase activity"/>
    <property type="evidence" value="ECO:0007669"/>
    <property type="project" value="UniProtKB-KW"/>
</dbReference>
<dbReference type="AlphaFoldDB" id="A0A7S7SIN3"/>
<keyword evidence="1" id="KW-0121">Carboxypeptidase</keyword>
<sequence>MRSENTVFVARVIVDSGEGRGSGPARVVIEEPLWNVPQGLREVDVDTMAGTTCYRRLKTGERYVVFAGTDPGPKPHLSMSSCSKTFSLAGNEYLLNALRVKALGGPSRLVGKVSRSGVSNATRRPIPGVTVIARSSDQSFETITDNEGRYELRALPPGFYQLEVSKPGFLPDEEYNNTQPGWPARGNASEPFGARPAPVSVPLAAGSCEVWDLALWPRGRISGQVSFPDGQPVAGILVQAVESYSQDWRKSKPMRTARTDAAGRYLIEPLPGSDYVVSVDPGSVRGLAPSAAVFFTAKRGESNPAEVHVKDNQETTGVNITLPPPH</sequence>
<keyword evidence="1" id="KW-0645">Protease</keyword>
<gene>
    <name evidence="1" type="ORF">IRI77_31255</name>
</gene>
<dbReference type="EMBL" id="CP063849">
    <property type="protein sequence ID" value="QOY87202.1"/>
    <property type="molecule type" value="Genomic_DNA"/>
</dbReference>
<reference evidence="1 2" key="1">
    <citation type="submission" date="2020-10" db="EMBL/GenBank/DDBJ databases">
        <title>Complete genome sequence of Paludibaculum fermentans P105T, a facultatively anaerobic acidobacterium capable of dissimilatory Fe(III) reduction.</title>
        <authorList>
            <person name="Dedysh S.N."/>
            <person name="Beletsky A.V."/>
            <person name="Kulichevskaya I.S."/>
            <person name="Mardanov A.V."/>
            <person name="Ravin N.V."/>
        </authorList>
    </citation>
    <scope>NUCLEOTIDE SEQUENCE [LARGE SCALE GENOMIC DNA]</scope>
    <source>
        <strain evidence="1 2">P105</strain>
    </source>
</reference>
<protein>
    <submittedName>
        <fullName evidence="1">Carboxypeptidase regulatory-like domain-containing protein</fullName>
    </submittedName>
</protein>
<dbReference type="Pfam" id="PF13620">
    <property type="entry name" value="CarboxypepD_reg"/>
    <property type="match status" value="2"/>
</dbReference>
<dbReference type="Proteomes" id="UP000593892">
    <property type="component" value="Chromosome"/>
</dbReference>
<proteinExistence type="predicted"/>
<dbReference type="SUPFAM" id="SSF49452">
    <property type="entry name" value="Starch-binding domain-like"/>
    <property type="match status" value="1"/>
</dbReference>
<dbReference type="InterPro" id="IPR008969">
    <property type="entry name" value="CarboxyPept-like_regulatory"/>
</dbReference>